<evidence type="ECO:0000313" key="3">
    <source>
        <dbReference type="Proteomes" id="UP001241110"/>
    </source>
</evidence>
<reference evidence="2" key="1">
    <citation type="submission" date="2023-05" db="EMBL/GenBank/DDBJ databases">
        <authorList>
            <person name="Zhang X."/>
        </authorList>
    </citation>
    <scope>NUCLEOTIDE SEQUENCE</scope>
    <source>
        <strain evidence="2">YF14B1</strain>
    </source>
</reference>
<evidence type="ECO:0000256" key="1">
    <source>
        <dbReference type="SAM" id="Phobius"/>
    </source>
</evidence>
<dbReference type="AlphaFoldDB" id="A0AAE3QYX1"/>
<feature type="transmembrane region" description="Helical" evidence="1">
    <location>
        <begin position="211"/>
        <end position="231"/>
    </location>
</feature>
<dbReference type="EMBL" id="JASJOS010000019">
    <property type="protein sequence ID" value="MDJ1485304.1"/>
    <property type="molecule type" value="Genomic_DNA"/>
</dbReference>
<evidence type="ECO:0000313" key="2">
    <source>
        <dbReference type="EMBL" id="MDJ1485304.1"/>
    </source>
</evidence>
<organism evidence="2 3">
    <name type="scientific">Xanthocytophaga flava</name>
    <dbReference type="NCBI Taxonomy" id="3048013"/>
    <lineage>
        <taxon>Bacteria</taxon>
        <taxon>Pseudomonadati</taxon>
        <taxon>Bacteroidota</taxon>
        <taxon>Cytophagia</taxon>
        <taxon>Cytophagales</taxon>
        <taxon>Rhodocytophagaceae</taxon>
        <taxon>Xanthocytophaga</taxon>
    </lineage>
</organism>
<feature type="transmembrane region" description="Helical" evidence="1">
    <location>
        <begin position="67"/>
        <end position="86"/>
    </location>
</feature>
<keyword evidence="1" id="KW-0812">Transmembrane</keyword>
<gene>
    <name evidence="2" type="ORF">QNI16_32735</name>
</gene>
<name>A0AAE3QYX1_9BACT</name>
<feature type="transmembrane region" description="Helical" evidence="1">
    <location>
        <begin position="237"/>
        <end position="255"/>
    </location>
</feature>
<keyword evidence="1" id="KW-1133">Transmembrane helix</keyword>
<sequence>MKLQQNYFLLSRLPTITPSFYSLSLKYLFLISIILLQILALLFSRIFRLIFFTTFLKFLFMKKLQYLLTNAIFASALLLVPFSTFAQDELKTQQPAQAAQIGDIEMLPEVSKSKTTEKVVNHSTQNTTQKTIRLVAPENATPKQARKIAKANEMLAKLSEQSTSTEVKAPSKLQKMAAQIAAKKLTKKLDKLGVEETKEIREIKNASAAQAVSNTVLIGIILLALGIIFLVVPGTGLLGLILLIVGLVLLILGLAQ</sequence>
<proteinExistence type="predicted"/>
<comment type="caution">
    <text evidence="2">The sequence shown here is derived from an EMBL/GenBank/DDBJ whole genome shotgun (WGS) entry which is preliminary data.</text>
</comment>
<keyword evidence="1" id="KW-0472">Membrane</keyword>
<dbReference type="Proteomes" id="UP001241110">
    <property type="component" value="Unassembled WGS sequence"/>
</dbReference>
<accession>A0AAE3QYX1</accession>
<dbReference type="RefSeq" id="WP_313987675.1">
    <property type="nucleotide sequence ID" value="NZ_JASJOS010000019.1"/>
</dbReference>
<feature type="transmembrane region" description="Helical" evidence="1">
    <location>
        <begin position="27"/>
        <end position="47"/>
    </location>
</feature>
<protein>
    <submittedName>
        <fullName evidence="2">Uncharacterized protein</fullName>
    </submittedName>
</protein>